<dbReference type="Pfam" id="PF03454">
    <property type="entry name" value="MoeA_C"/>
    <property type="match status" value="1"/>
</dbReference>
<dbReference type="InterPro" id="IPR036425">
    <property type="entry name" value="MoaB/Mog-like_dom_sf"/>
</dbReference>
<dbReference type="RefSeq" id="WP_050739165.1">
    <property type="nucleotide sequence ID" value="NZ_LGYO01000008.1"/>
</dbReference>
<comment type="function">
    <text evidence="1 10">Catalyzes the insertion of molybdate into adenylated molybdopterin with the concomitant release of AMP.</text>
</comment>
<dbReference type="SUPFAM" id="SSF53850">
    <property type="entry name" value="Periplasmic binding protein-like II"/>
    <property type="match status" value="1"/>
</dbReference>
<dbReference type="Pfam" id="PF00994">
    <property type="entry name" value="MoCF_biosynth"/>
    <property type="match status" value="1"/>
</dbReference>
<dbReference type="InterPro" id="IPR036135">
    <property type="entry name" value="MoeA_linker/N_sf"/>
</dbReference>
<keyword evidence="7 10" id="KW-0500">Molybdenum</keyword>
<dbReference type="SMART" id="SM00852">
    <property type="entry name" value="MoCF_biosynth"/>
    <property type="match status" value="1"/>
</dbReference>
<dbReference type="InterPro" id="IPR036688">
    <property type="entry name" value="MoeA_C_domain_IV_sf"/>
</dbReference>
<dbReference type="SUPFAM" id="SSF63882">
    <property type="entry name" value="MoeA N-terminal region -like"/>
    <property type="match status" value="1"/>
</dbReference>
<dbReference type="AlphaFoldDB" id="A0A0L6U3S5"/>
<keyword evidence="10" id="KW-0808">Transferase</keyword>
<evidence type="ECO:0000259" key="11">
    <source>
        <dbReference type="SMART" id="SM00852"/>
    </source>
</evidence>
<dbReference type="GO" id="GO:0005829">
    <property type="term" value="C:cytosol"/>
    <property type="evidence" value="ECO:0007669"/>
    <property type="project" value="TreeGrafter"/>
</dbReference>
<dbReference type="CDD" id="cd00887">
    <property type="entry name" value="MoeA"/>
    <property type="match status" value="1"/>
</dbReference>
<protein>
    <recommendedName>
        <fullName evidence="6 10">Molybdopterin molybdenumtransferase</fullName>
        <ecNumber evidence="5 10">2.10.1.1</ecNumber>
    </recommendedName>
</protein>
<dbReference type="SUPFAM" id="SSF53218">
    <property type="entry name" value="Molybdenum cofactor biosynthesis proteins"/>
    <property type="match status" value="1"/>
</dbReference>
<comment type="caution">
    <text evidence="12">The sequence shown here is derived from an EMBL/GenBank/DDBJ whole genome shotgun (WGS) entry which is preliminary data.</text>
</comment>
<dbReference type="UniPathway" id="UPA00344"/>
<dbReference type="Gene3D" id="3.90.105.10">
    <property type="entry name" value="Molybdopterin biosynthesis moea protein, domain 2"/>
    <property type="match status" value="1"/>
</dbReference>
<dbReference type="Gene3D" id="3.40.190.10">
    <property type="entry name" value="Periplasmic binding protein-like II"/>
    <property type="match status" value="1"/>
</dbReference>
<dbReference type="GO" id="GO:0006777">
    <property type="term" value="P:Mo-molybdopterin cofactor biosynthetic process"/>
    <property type="evidence" value="ECO:0007669"/>
    <property type="project" value="UniProtKB-UniRule"/>
</dbReference>
<evidence type="ECO:0000313" key="13">
    <source>
        <dbReference type="Proteomes" id="UP000036873"/>
    </source>
</evidence>
<dbReference type="InterPro" id="IPR001453">
    <property type="entry name" value="MoaB/Mog_dom"/>
</dbReference>
<dbReference type="Gene3D" id="3.40.980.10">
    <property type="entry name" value="MoaB/Mog-like domain"/>
    <property type="match status" value="1"/>
</dbReference>
<dbReference type="GO" id="GO:0046872">
    <property type="term" value="F:metal ion binding"/>
    <property type="evidence" value="ECO:0007669"/>
    <property type="project" value="UniProtKB-UniRule"/>
</dbReference>
<dbReference type="NCBIfam" id="NF011068">
    <property type="entry name" value="PRK14498.1"/>
    <property type="match status" value="1"/>
</dbReference>
<evidence type="ECO:0000256" key="5">
    <source>
        <dbReference type="ARBA" id="ARBA00013269"/>
    </source>
</evidence>
<dbReference type="EMBL" id="LGYO01000008">
    <property type="protein sequence ID" value="KNZ42982.1"/>
    <property type="molecule type" value="Genomic_DNA"/>
</dbReference>
<sequence length="646" mass="70635">MNTENTGKKDERNLYLKNEDLDVAVSKYLGILSSKTTHRKSRMQSVTEAQGWVTAEPVFGKISSPYYNASAMDGICVDAMNMIGVDERNPKTLIKGRDFNFVDTGDVINDPYNAVVMIEDVMIQNDEQVSINGPVALWQHVRPIGEDIVAGELIIPAYHRVRPIDLGALLAGGITSIEVMEKPSVGIIPTGTELVEAGEHMSIGKIIDSNTHMFAGLVKEYGGLPNRYPPVRDDYELIKKAITTAVTENDVVLISAGSSAGTEDYTRRLIEELGEVVIHGVAIKPGKPVVLGIIEGKPVIGIPGYPVSAYFVFEGFVKPVILEYNHQANAEGMTIKAILSKRLMSTLKYLEFVRMKCGRVNNVFVATPLDRGAGVTMSLVNADGILKIPKNVEGYEAGAVVELTLMRSPEEIENTLVSIGSHDVLMDVLANIIHKNRGMVNLSSAHVGSLGGIMAIKKGECHFAPIHLLDEETGIYNLPYLKRYLKEQDVVLIKGVKRTQGFIIPKGNPKKIKGIGDLTRKDVSLVNRQRGSGTRVLLDYLLKKNGIDAKDILGYTREMNTHMMVASAVKSGSGDVGVGVLSAANMMGLDFIPIGDEEYDFAILRDNLKDPRVQIFINVLKSQEFKDDLIQLGGYGFENPGEIINP</sequence>
<feature type="domain" description="MoaB/Mog" evidence="11">
    <location>
        <begin position="186"/>
        <end position="323"/>
    </location>
</feature>
<dbReference type="InterPro" id="IPR005110">
    <property type="entry name" value="MoeA_linker/N"/>
</dbReference>
<reference evidence="13" key="1">
    <citation type="submission" date="2015-07" db="EMBL/GenBank/DDBJ databases">
        <title>Draft genome sequence of Acetobacterium bakii DSM 8293, a potential psychrophilic chemical producer through syngas fermentation.</title>
        <authorList>
            <person name="Song Y."/>
            <person name="Hwang S."/>
            <person name="Cho B.-K."/>
        </authorList>
    </citation>
    <scope>NUCLEOTIDE SEQUENCE [LARGE SCALE GENOMIC DNA]</scope>
    <source>
        <strain evidence="13">DSM 8239</strain>
    </source>
</reference>
<evidence type="ECO:0000256" key="4">
    <source>
        <dbReference type="ARBA" id="ARBA00010763"/>
    </source>
</evidence>
<keyword evidence="13" id="KW-1185">Reference proteome</keyword>
<dbReference type="Pfam" id="PF03453">
    <property type="entry name" value="MoeA_N"/>
    <property type="match status" value="1"/>
</dbReference>
<dbReference type="NCBIfam" id="TIGR00177">
    <property type="entry name" value="molyb_syn"/>
    <property type="match status" value="1"/>
</dbReference>
<dbReference type="OrthoDB" id="9804758at2"/>
<evidence type="ECO:0000256" key="3">
    <source>
        <dbReference type="ARBA" id="ARBA00005046"/>
    </source>
</evidence>
<dbReference type="GO" id="GO:0061599">
    <property type="term" value="F:molybdopterin molybdotransferase activity"/>
    <property type="evidence" value="ECO:0007669"/>
    <property type="project" value="UniProtKB-UniRule"/>
</dbReference>
<name>A0A0L6U3S5_9FIRM</name>
<dbReference type="InterPro" id="IPR008284">
    <property type="entry name" value="MoCF_biosynth_CS"/>
</dbReference>
<dbReference type="SUPFAM" id="SSF63867">
    <property type="entry name" value="MoeA C-terminal domain-like"/>
    <property type="match status" value="1"/>
</dbReference>
<dbReference type="Pfam" id="PF12727">
    <property type="entry name" value="PBP_like"/>
    <property type="match status" value="1"/>
</dbReference>
<evidence type="ECO:0000313" key="12">
    <source>
        <dbReference type="EMBL" id="KNZ42982.1"/>
    </source>
</evidence>
<comment type="catalytic activity">
    <reaction evidence="9">
        <text>adenylyl-molybdopterin + molybdate = Mo-molybdopterin + AMP + H(+)</text>
        <dbReference type="Rhea" id="RHEA:35047"/>
        <dbReference type="ChEBI" id="CHEBI:15378"/>
        <dbReference type="ChEBI" id="CHEBI:36264"/>
        <dbReference type="ChEBI" id="CHEBI:62727"/>
        <dbReference type="ChEBI" id="CHEBI:71302"/>
        <dbReference type="ChEBI" id="CHEBI:456215"/>
        <dbReference type="EC" id="2.10.1.1"/>
    </reaction>
</comment>
<dbReference type="Gene3D" id="2.40.340.10">
    <property type="entry name" value="MoeA, C-terminal, domain IV"/>
    <property type="match status" value="1"/>
</dbReference>
<evidence type="ECO:0000256" key="7">
    <source>
        <dbReference type="ARBA" id="ARBA00022505"/>
    </source>
</evidence>
<gene>
    <name evidence="12" type="ORF">AKG39_04505</name>
</gene>
<dbReference type="InterPro" id="IPR005111">
    <property type="entry name" value="MoeA_C_domain_IV"/>
</dbReference>
<comment type="pathway">
    <text evidence="3 10">Cofactor biosynthesis; molybdopterin biosynthesis.</text>
</comment>
<dbReference type="EC" id="2.10.1.1" evidence="5 10"/>
<dbReference type="PANTHER" id="PTHR10192">
    <property type="entry name" value="MOLYBDOPTERIN BIOSYNTHESIS PROTEIN"/>
    <property type="match status" value="1"/>
</dbReference>
<evidence type="ECO:0000256" key="10">
    <source>
        <dbReference type="RuleBase" id="RU365090"/>
    </source>
</evidence>
<evidence type="ECO:0000256" key="8">
    <source>
        <dbReference type="ARBA" id="ARBA00023150"/>
    </source>
</evidence>
<organism evidence="12 13">
    <name type="scientific">Acetobacterium bakii</name>
    <dbReference type="NCBI Taxonomy" id="52689"/>
    <lineage>
        <taxon>Bacteria</taxon>
        <taxon>Bacillati</taxon>
        <taxon>Bacillota</taxon>
        <taxon>Clostridia</taxon>
        <taxon>Eubacteriales</taxon>
        <taxon>Eubacteriaceae</taxon>
        <taxon>Acetobacterium</taxon>
    </lineage>
</organism>
<comment type="similarity">
    <text evidence="4 10">Belongs to the MoeA family.</text>
</comment>
<dbReference type="PATRIC" id="fig|52689.4.peg.3953"/>
<proteinExistence type="inferred from homology"/>
<keyword evidence="8 10" id="KW-0501">Molybdenum cofactor biosynthesis</keyword>
<dbReference type="Gene3D" id="2.170.190.11">
    <property type="entry name" value="Molybdopterin biosynthesis moea protein, domain 3"/>
    <property type="match status" value="1"/>
</dbReference>
<dbReference type="STRING" id="52689.AKG39_04505"/>
<keyword evidence="10" id="KW-0460">Magnesium</keyword>
<evidence type="ECO:0000256" key="9">
    <source>
        <dbReference type="ARBA" id="ARBA00047317"/>
    </source>
</evidence>
<evidence type="ECO:0000256" key="6">
    <source>
        <dbReference type="ARBA" id="ARBA00021108"/>
    </source>
</evidence>
<accession>A0A0L6U3S5</accession>
<comment type="function">
    <text evidence="2">May be involved in the biosynthesis of molybdopterin.</text>
</comment>
<dbReference type="InterPro" id="IPR038987">
    <property type="entry name" value="MoeA-like"/>
</dbReference>
<evidence type="ECO:0000256" key="1">
    <source>
        <dbReference type="ARBA" id="ARBA00002901"/>
    </source>
</evidence>
<keyword evidence="10" id="KW-0479">Metal-binding</keyword>
<dbReference type="Proteomes" id="UP000036873">
    <property type="component" value="Unassembled WGS sequence"/>
</dbReference>
<dbReference type="InterPro" id="IPR024370">
    <property type="entry name" value="PBP_domain"/>
</dbReference>
<dbReference type="PROSITE" id="PS01079">
    <property type="entry name" value="MOCF_BIOSYNTHESIS_2"/>
    <property type="match status" value="1"/>
</dbReference>
<dbReference type="PANTHER" id="PTHR10192:SF16">
    <property type="entry name" value="MOLYBDOPTERIN MOLYBDENUMTRANSFERASE"/>
    <property type="match status" value="1"/>
</dbReference>
<evidence type="ECO:0000256" key="2">
    <source>
        <dbReference type="ARBA" id="ARBA00003487"/>
    </source>
</evidence>
<comment type="cofactor">
    <cofactor evidence="10">
        <name>Mg(2+)</name>
        <dbReference type="ChEBI" id="CHEBI:18420"/>
    </cofactor>
</comment>